<dbReference type="Proteomes" id="UP000663255">
    <property type="component" value="Plasmid p3"/>
</dbReference>
<accession>A0AAP9WPG1</accession>
<evidence type="ECO:0000313" key="1">
    <source>
        <dbReference type="EMBL" id="QOI53139.1"/>
    </source>
</evidence>
<name>A0AAP9WPG1_LEPIR</name>
<gene>
    <name evidence="1" type="ORF">Lepto1489_22425</name>
</gene>
<sequence length="91" mass="10268">MLNINQPKDGELIGRFSMFPPEGVKPEYGADYGMSGLIEGNSGFSKGYKYVHVIGLWKKGVGFAYIFILFNDLQKSIPFPMDLFYCIAFQN</sequence>
<reference evidence="1" key="1">
    <citation type="submission" date="2019-09" db="EMBL/GenBank/DDBJ databases">
        <title>Comparative Genomics of Leptospira interrogans Reveals Genome Plasticity - A Common Adaptive Strategy for Survival in Various Hosts.</title>
        <authorList>
            <person name="Ramli S.R."/>
            <person name="Bunk B."/>
            <person name="Goris M."/>
            <person name="Bhuju S."/>
            <person name="Jarek M."/>
            <person name="Sproer C."/>
            <person name="Mustakim S."/>
            <person name="Strommenger B."/>
            <person name="Pessler F."/>
        </authorList>
    </citation>
    <scope>NUCLEOTIDE SEQUENCE</scope>
    <source>
        <strain evidence="1">1489</strain>
        <plasmid evidence="1">p3</plasmid>
    </source>
</reference>
<keyword evidence="1" id="KW-0614">Plasmid</keyword>
<dbReference type="EMBL" id="CP043896">
    <property type="protein sequence ID" value="QOI53139.1"/>
    <property type="molecule type" value="Genomic_DNA"/>
</dbReference>
<geneLocation type="plasmid" evidence="1 2">
    <name>p3</name>
</geneLocation>
<proteinExistence type="predicted"/>
<organism evidence="1 2">
    <name type="scientific">Leptospira interrogans serovar Bataviae</name>
    <dbReference type="NCBI Taxonomy" id="312175"/>
    <lineage>
        <taxon>Bacteria</taxon>
        <taxon>Pseudomonadati</taxon>
        <taxon>Spirochaetota</taxon>
        <taxon>Spirochaetia</taxon>
        <taxon>Leptospirales</taxon>
        <taxon>Leptospiraceae</taxon>
        <taxon>Leptospira</taxon>
    </lineage>
</organism>
<dbReference type="RefSeq" id="WP_000932177.1">
    <property type="nucleotide sequence ID" value="NZ_CP043883.1"/>
</dbReference>
<evidence type="ECO:0000313" key="2">
    <source>
        <dbReference type="Proteomes" id="UP000663255"/>
    </source>
</evidence>
<protein>
    <submittedName>
        <fullName evidence="1">Uncharacterized protein</fullName>
    </submittedName>
</protein>
<dbReference type="AlphaFoldDB" id="A0AAP9WPG1"/>